<feature type="compositionally biased region" description="Polar residues" evidence="6">
    <location>
        <begin position="103"/>
        <end position="112"/>
    </location>
</feature>
<evidence type="ECO:0000313" key="8">
    <source>
        <dbReference type="EMBL" id="OJJ54429.1"/>
    </source>
</evidence>
<name>A0A1L9T4S5_9EURO</name>
<evidence type="ECO:0000256" key="4">
    <source>
        <dbReference type="ARBA" id="ARBA00023163"/>
    </source>
</evidence>
<dbReference type="Gene3D" id="4.10.240.10">
    <property type="entry name" value="Zn(2)-C6 fungal-type DNA-binding domain"/>
    <property type="match status" value="1"/>
</dbReference>
<dbReference type="GeneID" id="63766677"/>
<evidence type="ECO:0000259" key="7">
    <source>
        <dbReference type="PROSITE" id="PS50048"/>
    </source>
</evidence>
<dbReference type="Pfam" id="PF00172">
    <property type="entry name" value="Zn_clus"/>
    <property type="match status" value="1"/>
</dbReference>
<dbReference type="CDD" id="cd00067">
    <property type="entry name" value="GAL4"/>
    <property type="match status" value="1"/>
</dbReference>
<dbReference type="PROSITE" id="PS50048">
    <property type="entry name" value="ZN2_CY6_FUNGAL_2"/>
    <property type="match status" value="1"/>
</dbReference>
<sequence>MPLPRPVRGQQEANGRRTRAPYTQRACIACKRRKQRCSGHDPCKHCENRGVSCQYSSRDGPGPGGQVAPECLRTVTSQVQTLSALVESLRAELQSSKSEEVSAKSNRQTTPEPSIPEEPRKERGAKRRRLTTTLAVSPPSDTGAHYQGLTSPEYSFQLASLNLARLDNPASTTAPNLDAFYNREEEKEPQESPGMETLVGPRGLQDPRGPSEHVSVRVFTQISHARARELVVSYSETVGLLHNVLDIQSVLTCVDTLYAQLEGSVEQNTRQTGLYDVIVIRLILLIALRSEQTKNKALLDSCYEGVEEELNDILSSEHVSLRGVILILLGAIQQVFSGCVRMAWRLCGIAASLAMEIGLHRPMSLQKVFPDGEERMKATRVIWSIFVLDHEWSSTLGLSRHMNDGALDSRQLQPANAAYLTAMTSYCAISSKIVNATASLPVNEDFYNEEQFEFVNYQIDRWQRSALDDIQPGLSAEASIIGDPPNLIRIMLYLRANQLRILLLRPLFFSEAPVKPDQSQLSAGVETAVSIISLLTELDARTDIYSRLHPFFSHFLSSAASLLLLNITYSGVASSPFGLSVTRDVRGPIKDALNLTAAYSESFPSSAKLYRRLLCILRVLTRLRILGFETDLQAKEPPVQHAVNGFAVPGLSAPLDLDTYNPTSSSLFDSDDTISDHRELELDWLPLADTNQDLDTFLDGNVWAGLDELLRPHLQCDPALGINDGAGHELSL</sequence>
<organism evidence="8 9">
    <name type="scientific">Aspergillus sydowii CBS 593.65</name>
    <dbReference type="NCBI Taxonomy" id="1036612"/>
    <lineage>
        <taxon>Eukaryota</taxon>
        <taxon>Fungi</taxon>
        <taxon>Dikarya</taxon>
        <taxon>Ascomycota</taxon>
        <taxon>Pezizomycotina</taxon>
        <taxon>Eurotiomycetes</taxon>
        <taxon>Eurotiomycetidae</taxon>
        <taxon>Eurotiales</taxon>
        <taxon>Aspergillaceae</taxon>
        <taxon>Aspergillus</taxon>
        <taxon>Aspergillus subgen. Nidulantes</taxon>
    </lineage>
</organism>
<evidence type="ECO:0000256" key="1">
    <source>
        <dbReference type="ARBA" id="ARBA00022723"/>
    </source>
</evidence>
<dbReference type="InterPro" id="IPR007219">
    <property type="entry name" value="XnlR_reg_dom"/>
</dbReference>
<protein>
    <recommendedName>
        <fullName evidence="7">Zn(2)-C6 fungal-type domain-containing protein</fullName>
    </recommendedName>
</protein>
<evidence type="ECO:0000256" key="3">
    <source>
        <dbReference type="ARBA" id="ARBA00023125"/>
    </source>
</evidence>
<accession>A0A1L9T4S5</accession>
<evidence type="ECO:0000256" key="6">
    <source>
        <dbReference type="SAM" id="MobiDB-lite"/>
    </source>
</evidence>
<keyword evidence="4" id="KW-0804">Transcription</keyword>
<dbReference type="Proteomes" id="UP000184356">
    <property type="component" value="Unassembled WGS sequence"/>
</dbReference>
<dbReference type="AlphaFoldDB" id="A0A1L9T4S5"/>
<dbReference type="PROSITE" id="PS00463">
    <property type="entry name" value="ZN2_CY6_FUNGAL_1"/>
    <property type="match status" value="1"/>
</dbReference>
<dbReference type="CDD" id="cd12148">
    <property type="entry name" value="fungal_TF_MHR"/>
    <property type="match status" value="1"/>
</dbReference>
<dbReference type="VEuPathDB" id="FungiDB:ASPSYDRAFT_71830"/>
<feature type="region of interest" description="Disordered" evidence="6">
    <location>
        <begin position="1"/>
        <end position="21"/>
    </location>
</feature>
<evidence type="ECO:0000256" key="2">
    <source>
        <dbReference type="ARBA" id="ARBA00023015"/>
    </source>
</evidence>
<evidence type="ECO:0000313" key="9">
    <source>
        <dbReference type="Proteomes" id="UP000184356"/>
    </source>
</evidence>
<dbReference type="RefSeq" id="XP_040698235.1">
    <property type="nucleotide sequence ID" value="XM_040850604.1"/>
</dbReference>
<keyword evidence="2" id="KW-0805">Transcription regulation</keyword>
<dbReference type="SMART" id="SM00066">
    <property type="entry name" value="GAL4"/>
    <property type="match status" value="1"/>
</dbReference>
<dbReference type="InterPro" id="IPR001138">
    <property type="entry name" value="Zn2Cys6_DnaBD"/>
</dbReference>
<dbReference type="SUPFAM" id="SSF57701">
    <property type="entry name" value="Zn2/Cys6 DNA-binding domain"/>
    <property type="match status" value="1"/>
</dbReference>
<feature type="region of interest" description="Disordered" evidence="6">
    <location>
        <begin position="94"/>
        <end position="148"/>
    </location>
</feature>
<keyword evidence="1" id="KW-0479">Metal-binding</keyword>
<dbReference type="PANTHER" id="PTHR47424">
    <property type="entry name" value="REGULATORY PROTEIN GAL4"/>
    <property type="match status" value="1"/>
</dbReference>
<keyword evidence="9" id="KW-1185">Reference proteome</keyword>
<keyword evidence="3" id="KW-0238">DNA-binding</keyword>
<feature type="region of interest" description="Disordered" evidence="6">
    <location>
        <begin position="47"/>
        <end position="69"/>
    </location>
</feature>
<gene>
    <name evidence="8" type="ORF">ASPSYDRAFT_71830</name>
</gene>
<dbReference type="GO" id="GO:0000978">
    <property type="term" value="F:RNA polymerase II cis-regulatory region sequence-specific DNA binding"/>
    <property type="evidence" value="ECO:0007669"/>
    <property type="project" value="TreeGrafter"/>
</dbReference>
<dbReference type="Pfam" id="PF04082">
    <property type="entry name" value="Fungal_trans"/>
    <property type="match status" value="1"/>
</dbReference>
<feature type="domain" description="Zn(2)-C6 fungal-type" evidence="7">
    <location>
        <begin position="26"/>
        <end position="55"/>
    </location>
</feature>
<evidence type="ECO:0000256" key="5">
    <source>
        <dbReference type="ARBA" id="ARBA00023242"/>
    </source>
</evidence>
<dbReference type="OrthoDB" id="2123952at2759"/>
<keyword evidence="5" id="KW-0539">Nucleus</keyword>
<proteinExistence type="predicted"/>
<dbReference type="PANTHER" id="PTHR47424:SF5">
    <property type="entry name" value="ZN(II)2CYS6 TRANSCRIPTION FACTOR (EUROFUNG)"/>
    <property type="match status" value="1"/>
</dbReference>
<dbReference type="InterPro" id="IPR036864">
    <property type="entry name" value="Zn2-C6_fun-type_DNA-bd_sf"/>
</dbReference>
<dbReference type="GO" id="GO:0008270">
    <property type="term" value="F:zinc ion binding"/>
    <property type="evidence" value="ECO:0007669"/>
    <property type="project" value="InterPro"/>
</dbReference>
<dbReference type="EMBL" id="KV878594">
    <property type="protein sequence ID" value="OJJ54429.1"/>
    <property type="molecule type" value="Genomic_DNA"/>
</dbReference>
<dbReference type="STRING" id="1036612.A0A1L9T4S5"/>
<reference evidence="9" key="1">
    <citation type="journal article" date="2017" name="Genome Biol.">
        <title>Comparative genomics reveals high biological diversity and specific adaptations in the industrially and medically important fungal genus Aspergillus.</title>
        <authorList>
            <person name="de Vries R.P."/>
            <person name="Riley R."/>
            <person name="Wiebenga A."/>
            <person name="Aguilar-Osorio G."/>
            <person name="Amillis S."/>
            <person name="Uchima C.A."/>
            <person name="Anderluh G."/>
            <person name="Asadollahi M."/>
            <person name="Askin M."/>
            <person name="Barry K."/>
            <person name="Battaglia E."/>
            <person name="Bayram O."/>
            <person name="Benocci T."/>
            <person name="Braus-Stromeyer S.A."/>
            <person name="Caldana C."/>
            <person name="Canovas D."/>
            <person name="Cerqueira G.C."/>
            <person name="Chen F."/>
            <person name="Chen W."/>
            <person name="Choi C."/>
            <person name="Clum A."/>
            <person name="Dos Santos R.A."/>
            <person name="Damasio A.R."/>
            <person name="Diallinas G."/>
            <person name="Emri T."/>
            <person name="Fekete E."/>
            <person name="Flipphi M."/>
            <person name="Freyberg S."/>
            <person name="Gallo A."/>
            <person name="Gournas C."/>
            <person name="Habgood R."/>
            <person name="Hainaut M."/>
            <person name="Harispe M.L."/>
            <person name="Henrissat B."/>
            <person name="Hilden K.S."/>
            <person name="Hope R."/>
            <person name="Hossain A."/>
            <person name="Karabika E."/>
            <person name="Karaffa L."/>
            <person name="Karanyi Z."/>
            <person name="Krasevec N."/>
            <person name="Kuo A."/>
            <person name="Kusch H."/>
            <person name="LaButti K."/>
            <person name="Lagendijk E.L."/>
            <person name="Lapidus A."/>
            <person name="Levasseur A."/>
            <person name="Lindquist E."/>
            <person name="Lipzen A."/>
            <person name="Logrieco A.F."/>
            <person name="MacCabe A."/>
            <person name="Maekelae M.R."/>
            <person name="Malavazi I."/>
            <person name="Melin P."/>
            <person name="Meyer V."/>
            <person name="Mielnichuk N."/>
            <person name="Miskei M."/>
            <person name="Molnar A.P."/>
            <person name="Mule G."/>
            <person name="Ngan C.Y."/>
            <person name="Orejas M."/>
            <person name="Orosz E."/>
            <person name="Ouedraogo J.P."/>
            <person name="Overkamp K.M."/>
            <person name="Park H.-S."/>
            <person name="Perrone G."/>
            <person name="Piumi F."/>
            <person name="Punt P.J."/>
            <person name="Ram A.F."/>
            <person name="Ramon A."/>
            <person name="Rauscher S."/>
            <person name="Record E."/>
            <person name="Riano-Pachon D.M."/>
            <person name="Robert V."/>
            <person name="Roehrig J."/>
            <person name="Ruller R."/>
            <person name="Salamov A."/>
            <person name="Salih N.S."/>
            <person name="Samson R.A."/>
            <person name="Sandor E."/>
            <person name="Sanguinetti M."/>
            <person name="Schuetze T."/>
            <person name="Sepcic K."/>
            <person name="Shelest E."/>
            <person name="Sherlock G."/>
            <person name="Sophianopoulou V."/>
            <person name="Squina F.M."/>
            <person name="Sun H."/>
            <person name="Susca A."/>
            <person name="Todd R.B."/>
            <person name="Tsang A."/>
            <person name="Unkles S.E."/>
            <person name="van de Wiele N."/>
            <person name="van Rossen-Uffink D."/>
            <person name="Oliveira J.V."/>
            <person name="Vesth T.C."/>
            <person name="Visser J."/>
            <person name="Yu J.-H."/>
            <person name="Zhou M."/>
            <person name="Andersen M.R."/>
            <person name="Archer D.B."/>
            <person name="Baker S.E."/>
            <person name="Benoit I."/>
            <person name="Brakhage A.A."/>
            <person name="Braus G.H."/>
            <person name="Fischer R."/>
            <person name="Frisvad J.C."/>
            <person name="Goldman G.H."/>
            <person name="Houbraken J."/>
            <person name="Oakley B."/>
            <person name="Pocsi I."/>
            <person name="Scazzocchio C."/>
            <person name="Seiboth B."/>
            <person name="vanKuyk P.A."/>
            <person name="Wortman J."/>
            <person name="Dyer P.S."/>
            <person name="Grigoriev I.V."/>
        </authorList>
    </citation>
    <scope>NUCLEOTIDE SEQUENCE [LARGE SCALE GENOMIC DNA]</scope>
    <source>
        <strain evidence="9">CBS 593.65</strain>
    </source>
</reference>
<dbReference type="InterPro" id="IPR051127">
    <property type="entry name" value="Fungal_SecMet_Regulators"/>
</dbReference>
<dbReference type="GO" id="GO:0005634">
    <property type="term" value="C:nucleus"/>
    <property type="evidence" value="ECO:0007669"/>
    <property type="project" value="TreeGrafter"/>
</dbReference>
<dbReference type="GO" id="GO:0000981">
    <property type="term" value="F:DNA-binding transcription factor activity, RNA polymerase II-specific"/>
    <property type="evidence" value="ECO:0007669"/>
    <property type="project" value="InterPro"/>
</dbReference>
<dbReference type="SMART" id="SM00906">
    <property type="entry name" value="Fungal_trans"/>
    <property type="match status" value="1"/>
</dbReference>
<dbReference type="GO" id="GO:0006351">
    <property type="term" value="P:DNA-templated transcription"/>
    <property type="evidence" value="ECO:0007669"/>
    <property type="project" value="InterPro"/>
</dbReference>
<dbReference type="GO" id="GO:0000435">
    <property type="term" value="P:positive regulation of transcription from RNA polymerase II promoter by galactose"/>
    <property type="evidence" value="ECO:0007669"/>
    <property type="project" value="TreeGrafter"/>
</dbReference>